<accession>A0A4Z2ETQ3</accession>
<sequence>MEGNRCTHFPTMGITAAHQSIVYDTASAASDPVAVVEAPTAAELAALHGVRHPPAAAVTQPH</sequence>
<keyword evidence="2" id="KW-1185">Reference proteome</keyword>
<dbReference type="Proteomes" id="UP000314294">
    <property type="component" value="Unassembled WGS sequence"/>
</dbReference>
<protein>
    <submittedName>
        <fullName evidence="1">Uncharacterized protein</fullName>
    </submittedName>
</protein>
<gene>
    <name evidence="1" type="ORF">EYF80_057821</name>
</gene>
<dbReference type="AlphaFoldDB" id="A0A4Z2ETQ3"/>
<comment type="caution">
    <text evidence="1">The sequence shown here is derived from an EMBL/GenBank/DDBJ whole genome shotgun (WGS) entry which is preliminary data.</text>
</comment>
<evidence type="ECO:0000313" key="1">
    <source>
        <dbReference type="EMBL" id="TNN32020.1"/>
    </source>
</evidence>
<organism evidence="1 2">
    <name type="scientific">Liparis tanakae</name>
    <name type="common">Tanaka's snailfish</name>
    <dbReference type="NCBI Taxonomy" id="230148"/>
    <lineage>
        <taxon>Eukaryota</taxon>
        <taxon>Metazoa</taxon>
        <taxon>Chordata</taxon>
        <taxon>Craniata</taxon>
        <taxon>Vertebrata</taxon>
        <taxon>Euteleostomi</taxon>
        <taxon>Actinopterygii</taxon>
        <taxon>Neopterygii</taxon>
        <taxon>Teleostei</taxon>
        <taxon>Neoteleostei</taxon>
        <taxon>Acanthomorphata</taxon>
        <taxon>Eupercaria</taxon>
        <taxon>Perciformes</taxon>
        <taxon>Cottioidei</taxon>
        <taxon>Cottales</taxon>
        <taxon>Liparidae</taxon>
        <taxon>Liparis</taxon>
    </lineage>
</organism>
<reference evidence="1 2" key="1">
    <citation type="submission" date="2019-03" db="EMBL/GenBank/DDBJ databases">
        <title>First draft genome of Liparis tanakae, snailfish: a comprehensive survey of snailfish specific genes.</title>
        <authorList>
            <person name="Kim W."/>
            <person name="Song I."/>
            <person name="Jeong J.-H."/>
            <person name="Kim D."/>
            <person name="Kim S."/>
            <person name="Ryu S."/>
            <person name="Song J.Y."/>
            <person name="Lee S.K."/>
        </authorList>
    </citation>
    <scope>NUCLEOTIDE SEQUENCE [LARGE SCALE GENOMIC DNA]</scope>
    <source>
        <tissue evidence="1">Muscle</tissue>
    </source>
</reference>
<evidence type="ECO:0000313" key="2">
    <source>
        <dbReference type="Proteomes" id="UP000314294"/>
    </source>
</evidence>
<name>A0A4Z2ETQ3_9TELE</name>
<dbReference type="EMBL" id="SRLO01002980">
    <property type="protein sequence ID" value="TNN32020.1"/>
    <property type="molecule type" value="Genomic_DNA"/>
</dbReference>
<proteinExistence type="predicted"/>